<dbReference type="EMBL" id="PQXF01000067">
    <property type="protein sequence ID" value="PXF57216.1"/>
    <property type="molecule type" value="Genomic_DNA"/>
</dbReference>
<sequence length="120" mass="14263">MREDVQKWWKVAKRDLKAAEYNFNGRFFEEALFLSQQSAEKALKALYISRLGHLKKTHDLVLLAKKLDLPDHLIDFCKELSPAYTYSRYPDVPEIEEVMEVSRNLLQYAKEVLNWVERML</sequence>
<comment type="caution">
    <text evidence="1">The sequence shown here is derived from an EMBL/GenBank/DDBJ whole genome shotgun (WGS) entry which is preliminary data.</text>
</comment>
<reference evidence="1" key="1">
    <citation type="submission" date="2018-01" db="EMBL/GenBank/DDBJ databases">
        <authorList>
            <person name="Krukenberg V."/>
        </authorList>
    </citation>
    <scope>NUCLEOTIDE SEQUENCE</scope>
    <source>
        <strain evidence="1">E20ANME2</strain>
    </source>
</reference>
<organism evidence="1 2">
    <name type="scientific">Candidatus Methanogaster sp</name>
    <dbReference type="NCBI Taxonomy" id="3386292"/>
    <lineage>
        <taxon>Archaea</taxon>
        <taxon>Methanobacteriati</taxon>
        <taxon>Methanobacteriota</taxon>
        <taxon>Stenosarchaea group</taxon>
        <taxon>Methanomicrobia</taxon>
        <taxon>Methanosarcinales</taxon>
        <taxon>ANME-2 cluster</taxon>
        <taxon>Candidatus Methanogasteraceae</taxon>
        <taxon>Candidatus Methanogaster</taxon>
    </lineage>
</organism>
<dbReference type="Proteomes" id="UP000248329">
    <property type="component" value="Unassembled WGS sequence"/>
</dbReference>
<protein>
    <submittedName>
        <fullName evidence="1">DNA-binding protein</fullName>
    </submittedName>
</protein>
<gene>
    <name evidence="1" type="ORF">C4B59_15665</name>
</gene>
<accession>A0AC61KYY0</accession>
<evidence type="ECO:0000313" key="1">
    <source>
        <dbReference type="EMBL" id="PXF57216.1"/>
    </source>
</evidence>
<name>A0AC61KYY0_9EURY</name>
<evidence type="ECO:0000313" key="2">
    <source>
        <dbReference type="Proteomes" id="UP000248329"/>
    </source>
</evidence>
<proteinExistence type="predicted"/>
<keyword evidence="1" id="KW-0238">DNA-binding</keyword>